<dbReference type="EMBL" id="JARQZJ010000061">
    <property type="protein sequence ID" value="KAK9879170.1"/>
    <property type="molecule type" value="Genomic_DNA"/>
</dbReference>
<sequence length="1100" mass="128939">MDFWYFFKIQRGKLESNVHLNDFMDEYGKIHPQHELLQIFRDHLPVLPEEFWQTAVASILEYKRIENFDLDASLMQYILCLISWYSDEELSNPDCLINVGFTALLASQFYLRLLNLVEFKYFKGNIYKNTLNALRKYCDGYQRNIYCFNCLKSLRLFLVNKELNKKYLEITLFQLCDIIENTSRRVHTNFSIDSTTDLDHEAFICIRSLATQIWRTKAMFIINYSLLNGIRSESCNDIMKKNFRNLIIDLKPKLKEDNFANFQNVFLFIVAKSKSFDPVEASKLMSSLDEQFFKETIFKLTTMGVSKEVSNKSNILKLFSKLLEHLPTNYYETPKLEIFIQSLLNICVLNCINNDEAISLVSKICLLNKEVINKQFEILLNSPTEYIFVENSLPTFCMKFSMHWTNRIRNRNIVVIILRIMCNTISISSDDQYAGILAMIGNEADPSDMKMSIPLLLNLYITSKKKLLKHVPEKILELMYSMAVHRSTSSSDFIKVLFQQIVEPSEDLSPYKSDFIITLHSYIIEDNKIFINKAYELKLLESYAIKKMISTILRGDYDSLRLTCAVTEKVPDPQGEKLMSYMMANPFLLTKTRYTADLLFIIQCGMKYFLTYQRNTSLTTIQQDNVRQFKALLWNHFLKLSLPFNAVGIGLDVLKTLSELTNEPVDFEIFFQTVNLELKAALLKIPNETYAVPIMFSTELISNEQYDVPRDIIKCLEDALDRITSNQDQNAKMLAYHYFCLVLMSRIAMKHSRLGSKTMNYIKSALKKVDQEFKMAVIDLMYDLCTYVVHNFEEFVQYSFSNLKSPNSTIRKQAAMHIEHFIRLDYLKLSMEQYCKFISLLGDPMIQRNLQNLITNFVLKNQSIVEKYFLALIMHINFYSVHPMCPMNPQYMQDMNCIIRANFNKWKVFSTLFRSLPLRSKFLILKEISVSFFDKFINGKMKIEDGIWNVITDSISLFKIMAYSSLDNVKYEEFYEKGTSEITKFIIDKKSIPSEVALKYPEMKDTIEKTTYSLLHLLFYTENETILQNYKLNLFEAILFWTHDLLPDISAICNTRKDNIPSKIVNYYLKLINFYKKHKQCLNIAEYISEYNEANTFNLS</sequence>
<proteinExistence type="predicted"/>
<evidence type="ECO:0000313" key="1">
    <source>
        <dbReference type="EMBL" id="KAK9879170.1"/>
    </source>
</evidence>
<keyword evidence="2" id="KW-1185">Reference proteome</keyword>
<dbReference type="AlphaFoldDB" id="A0AAW1UG95"/>
<organism evidence="1 2">
    <name type="scientific">Henosepilachna vigintioctopunctata</name>
    <dbReference type="NCBI Taxonomy" id="420089"/>
    <lineage>
        <taxon>Eukaryota</taxon>
        <taxon>Metazoa</taxon>
        <taxon>Ecdysozoa</taxon>
        <taxon>Arthropoda</taxon>
        <taxon>Hexapoda</taxon>
        <taxon>Insecta</taxon>
        <taxon>Pterygota</taxon>
        <taxon>Neoptera</taxon>
        <taxon>Endopterygota</taxon>
        <taxon>Coleoptera</taxon>
        <taxon>Polyphaga</taxon>
        <taxon>Cucujiformia</taxon>
        <taxon>Coccinelloidea</taxon>
        <taxon>Coccinellidae</taxon>
        <taxon>Epilachninae</taxon>
        <taxon>Epilachnini</taxon>
        <taxon>Henosepilachna</taxon>
    </lineage>
</organism>
<dbReference type="SUPFAM" id="SSF48371">
    <property type="entry name" value="ARM repeat"/>
    <property type="match status" value="1"/>
</dbReference>
<comment type="caution">
    <text evidence="1">The sequence shown here is derived from an EMBL/GenBank/DDBJ whole genome shotgun (WGS) entry which is preliminary data.</text>
</comment>
<name>A0AAW1UG95_9CUCU</name>
<accession>A0AAW1UG95</accession>
<reference evidence="1 2" key="1">
    <citation type="submission" date="2023-03" db="EMBL/GenBank/DDBJ databases">
        <title>Genome insight into feeding habits of ladybird beetles.</title>
        <authorList>
            <person name="Li H.-S."/>
            <person name="Huang Y.-H."/>
            <person name="Pang H."/>
        </authorList>
    </citation>
    <scope>NUCLEOTIDE SEQUENCE [LARGE SCALE GENOMIC DNA]</scope>
    <source>
        <strain evidence="1">SYSU_2023b</strain>
        <tissue evidence="1">Whole body</tissue>
    </source>
</reference>
<dbReference type="InterPro" id="IPR016024">
    <property type="entry name" value="ARM-type_fold"/>
</dbReference>
<evidence type="ECO:0000313" key="2">
    <source>
        <dbReference type="Proteomes" id="UP001431783"/>
    </source>
</evidence>
<protein>
    <submittedName>
        <fullName evidence="1">Uncharacterized protein</fullName>
    </submittedName>
</protein>
<gene>
    <name evidence="1" type="ORF">WA026_004022</name>
</gene>
<dbReference type="Proteomes" id="UP001431783">
    <property type="component" value="Unassembled WGS sequence"/>
</dbReference>